<dbReference type="InterPro" id="IPR018062">
    <property type="entry name" value="HTH_AraC-typ_CS"/>
</dbReference>
<proteinExistence type="predicted"/>
<dbReference type="InterPro" id="IPR020449">
    <property type="entry name" value="Tscrpt_reg_AraC-type_HTH"/>
</dbReference>
<reference evidence="5" key="1">
    <citation type="journal article" date="2022" name="Front. Microbiol.">
        <title>Mirubactin C rescues the lethal effect of cell wall biosynthesis mutations in Bacillus subtilis.</title>
        <authorList>
            <person name="Kepplinger B."/>
            <person name="Wen X."/>
            <person name="Tyler A.R."/>
            <person name="Kim B.Y."/>
            <person name="Brown J."/>
            <person name="Banks P."/>
            <person name="Dashti Y."/>
            <person name="Mackenzie E.S."/>
            <person name="Wills C."/>
            <person name="Kawai Y."/>
            <person name="Waldron K.J."/>
            <person name="Allenby N.E.E."/>
            <person name="Wu L.J."/>
            <person name="Hall M.J."/>
            <person name="Errington J."/>
        </authorList>
    </citation>
    <scope>NUCLEOTIDE SEQUENCE</scope>
    <source>
        <strain evidence="5">MDA8-470</strain>
    </source>
</reference>
<sequence length="257" mass="27462">MTSPSVNQAILRVVEEMHEHLDQELTIDDMARVAMFSKFHFTRIFRHTTGTSPRRFLSALRIQEAKRLLVSTDMSVADVSSRVGYSSVGTFSTRFKTCVGVSPSMYRESGGDVSALGPVPVRTGDDGPAPLAIRGRVVLPGDRPLGQVFIGLFPSAILQGRPVRHTVMDGPGPFQLHDVPPGTWHVLAYSVPYGTPLPAGRGGYAPDTLSVGRYGPVTVQPGVAVLPADIVLRPADPLDPPILVALSGRDLHAPAAA</sequence>
<dbReference type="Proteomes" id="UP001164963">
    <property type="component" value="Chromosome"/>
</dbReference>
<dbReference type="SUPFAM" id="SSF46689">
    <property type="entry name" value="Homeodomain-like"/>
    <property type="match status" value="2"/>
</dbReference>
<dbReference type="PANTHER" id="PTHR46796">
    <property type="entry name" value="HTH-TYPE TRANSCRIPTIONAL ACTIVATOR RHAS-RELATED"/>
    <property type="match status" value="1"/>
</dbReference>
<dbReference type="PROSITE" id="PS01124">
    <property type="entry name" value="HTH_ARAC_FAMILY_2"/>
    <property type="match status" value="1"/>
</dbReference>
<dbReference type="EMBL" id="CP098740">
    <property type="protein sequence ID" value="UZK58071.1"/>
    <property type="molecule type" value="Genomic_DNA"/>
</dbReference>
<evidence type="ECO:0000256" key="3">
    <source>
        <dbReference type="ARBA" id="ARBA00023163"/>
    </source>
</evidence>
<evidence type="ECO:0000313" key="5">
    <source>
        <dbReference type="EMBL" id="UZK58071.1"/>
    </source>
</evidence>
<name>A0ABY6Q1W6_9ACTN</name>
<dbReference type="InterPro" id="IPR018060">
    <property type="entry name" value="HTH_AraC"/>
</dbReference>
<dbReference type="InterPro" id="IPR009057">
    <property type="entry name" value="Homeodomain-like_sf"/>
</dbReference>
<keyword evidence="3" id="KW-0804">Transcription</keyword>
<dbReference type="InterPro" id="IPR013784">
    <property type="entry name" value="Carb-bd-like_fold"/>
</dbReference>
<dbReference type="SMART" id="SM00342">
    <property type="entry name" value="HTH_ARAC"/>
    <property type="match status" value="1"/>
</dbReference>
<dbReference type="InterPro" id="IPR050204">
    <property type="entry name" value="AraC_XylS_family_regulators"/>
</dbReference>
<dbReference type="PROSITE" id="PS00041">
    <property type="entry name" value="HTH_ARAC_FAMILY_1"/>
    <property type="match status" value="1"/>
</dbReference>
<gene>
    <name evidence="5" type="ORF">NEH16_31895</name>
</gene>
<accession>A0ABY6Q1W6</accession>
<dbReference type="Gene3D" id="1.10.10.60">
    <property type="entry name" value="Homeodomain-like"/>
    <property type="match status" value="2"/>
</dbReference>
<dbReference type="Pfam" id="PF12833">
    <property type="entry name" value="HTH_18"/>
    <property type="match status" value="1"/>
</dbReference>
<keyword evidence="6" id="KW-1185">Reference proteome</keyword>
<evidence type="ECO:0000256" key="2">
    <source>
        <dbReference type="ARBA" id="ARBA00023125"/>
    </source>
</evidence>
<keyword evidence="2" id="KW-0238">DNA-binding</keyword>
<dbReference type="PRINTS" id="PR00032">
    <property type="entry name" value="HTHARAC"/>
</dbReference>
<feature type="domain" description="HTH araC/xylS-type" evidence="4">
    <location>
        <begin position="11"/>
        <end position="109"/>
    </location>
</feature>
<evidence type="ECO:0000313" key="6">
    <source>
        <dbReference type="Proteomes" id="UP001164963"/>
    </source>
</evidence>
<keyword evidence="1" id="KW-0805">Transcription regulation</keyword>
<evidence type="ECO:0000259" key="4">
    <source>
        <dbReference type="PROSITE" id="PS01124"/>
    </source>
</evidence>
<dbReference type="SUPFAM" id="SSF49452">
    <property type="entry name" value="Starch-binding domain-like"/>
    <property type="match status" value="1"/>
</dbReference>
<organism evidence="5 6">
    <name type="scientific">Streptomyces drozdowiczii</name>
    <dbReference type="NCBI Taxonomy" id="202862"/>
    <lineage>
        <taxon>Bacteria</taxon>
        <taxon>Bacillati</taxon>
        <taxon>Actinomycetota</taxon>
        <taxon>Actinomycetes</taxon>
        <taxon>Kitasatosporales</taxon>
        <taxon>Streptomycetaceae</taxon>
        <taxon>Streptomyces</taxon>
    </lineage>
</organism>
<protein>
    <submittedName>
        <fullName evidence="5">AraC family transcriptional regulator</fullName>
    </submittedName>
</protein>
<evidence type="ECO:0000256" key="1">
    <source>
        <dbReference type="ARBA" id="ARBA00023015"/>
    </source>
</evidence>